<keyword evidence="3" id="KW-0812">Transmembrane</keyword>
<dbReference type="PROSITE" id="PS51257">
    <property type="entry name" value="PROKAR_LIPOPROTEIN"/>
    <property type="match status" value="1"/>
</dbReference>
<comment type="caution">
    <text evidence="5">The sequence shown here is derived from an EMBL/GenBank/DDBJ whole genome shotgun (WGS) entry which is preliminary data.</text>
</comment>
<evidence type="ECO:0000256" key="2">
    <source>
        <dbReference type="ARBA" id="ARBA00022801"/>
    </source>
</evidence>
<sequence>MNRPCIYALLHWAKVCLVLLLIPGLIWGGIAALSCLRHRNARNTYVSTTCQVVNYVKIQHYCVDCTLFHCTTHQCFDEQILVTYAVNNKSYESYVITKESRIARRKKLQKGADHDCYYHKEDVGLAIFDLPDHESPLIVVYIITGTICLLIFVIITTLLYIQFQAFNTRNHGGKKQARVDEEDLLYFCGVDAERFVAERICAECDHLKLKYNVISAPGQEHRPNVIVTAGNGPSKFLFVGHIDTVNVEDETQWSLPPFGGMIDEKTQRMIGRGACDNKGGIVCALYTLYLLQQRIDQEKLNISIQLACVVDEESGACSSIGVRYLLDKKLISGDGAIYVYPGVNVTIGHRGLLRLAIDVIGENVHTGSIEWNTKKKGANAVTALARILVALEDYPWENDKNPSFPNLTLTVTPGTIVNGGGFVSVVPSHASAMIDIRLMPSTSVDHVLQKIEDIVTSIVNERNEFYRRMALDSSPSIRLSASITIKNQLPAATIDSNHPLVYSCVQAVEKILHVTPTTDGCGPANEGYMLIESGIPTICGFGPIGGNVHGVDEWVSVPSLAQTVDVYFDIVSSYCHLFQ</sequence>
<dbReference type="SUPFAM" id="SSF53187">
    <property type="entry name" value="Zn-dependent exopeptidases"/>
    <property type="match status" value="1"/>
</dbReference>
<evidence type="ECO:0000259" key="4">
    <source>
        <dbReference type="Pfam" id="PF07687"/>
    </source>
</evidence>
<dbReference type="EMBL" id="CAJNOR010006252">
    <property type="protein sequence ID" value="CAF1590267.1"/>
    <property type="molecule type" value="Genomic_DNA"/>
</dbReference>
<proteinExistence type="predicted"/>
<gene>
    <name evidence="5" type="ORF">EDS130_LOCUS30184</name>
    <name evidence="6" type="ORF">XAT740_LOCUS46482</name>
</gene>
<evidence type="ECO:0000313" key="8">
    <source>
        <dbReference type="Proteomes" id="UP000663852"/>
    </source>
</evidence>
<evidence type="ECO:0000256" key="1">
    <source>
        <dbReference type="ARBA" id="ARBA00022723"/>
    </source>
</evidence>
<keyword evidence="3" id="KW-0472">Membrane</keyword>
<dbReference type="Pfam" id="PF07687">
    <property type="entry name" value="M20_dimer"/>
    <property type="match status" value="1"/>
</dbReference>
<keyword evidence="7" id="KW-1185">Reference proteome</keyword>
<dbReference type="Gene3D" id="3.30.70.360">
    <property type="match status" value="1"/>
</dbReference>
<dbReference type="AlphaFoldDB" id="A0A815D4R4"/>
<feature type="domain" description="Peptidase M20 dimerisation" evidence="4">
    <location>
        <begin position="347"/>
        <end position="458"/>
    </location>
</feature>
<organism evidence="5 8">
    <name type="scientific">Adineta ricciae</name>
    <name type="common">Rotifer</name>
    <dbReference type="NCBI Taxonomy" id="249248"/>
    <lineage>
        <taxon>Eukaryota</taxon>
        <taxon>Metazoa</taxon>
        <taxon>Spiralia</taxon>
        <taxon>Gnathifera</taxon>
        <taxon>Rotifera</taxon>
        <taxon>Eurotatoria</taxon>
        <taxon>Bdelloidea</taxon>
        <taxon>Adinetida</taxon>
        <taxon>Adinetidae</taxon>
        <taxon>Adineta</taxon>
    </lineage>
</organism>
<dbReference type="InterPro" id="IPR050072">
    <property type="entry name" value="Peptidase_M20A"/>
</dbReference>
<evidence type="ECO:0000313" key="7">
    <source>
        <dbReference type="Proteomes" id="UP000663828"/>
    </source>
</evidence>
<dbReference type="InterPro" id="IPR036264">
    <property type="entry name" value="Bact_exopeptidase_dim_dom"/>
</dbReference>
<dbReference type="Proteomes" id="UP000663828">
    <property type="component" value="Unassembled WGS sequence"/>
</dbReference>
<name>A0A815D4R4_ADIRI</name>
<keyword evidence="3" id="KW-1133">Transmembrane helix</keyword>
<protein>
    <recommendedName>
        <fullName evidence="4">Peptidase M20 dimerisation domain-containing protein</fullName>
    </recommendedName>
</protein>
<reference evidence="5" key="1">
    <citation type="submission" date="2021-02" db="EMBL/GenBank/DDBJ databases">
        <authorList>
            <person name="Nowell W R."/>
        </authorList>
    </citation>
    <scope>NUCLEOTIDE SEQUENCE</scope>
</reference>
<feature type="transmembrane region" description="Helical" evidence="3">
    <location>
        <begin position="12"/>
        <end position="36"/>
    </location>
</feature>
<dbReference type="Gene3D" id="3.40.630.10">
    <property type="entry name" value="Zn peptidases"/>
    <property type="match status" value="1"/>
</dbReference>
<dbReference type="OrthoDB" id="3064516at2759"/>
<dbReference type="SUPFAM" id="SSF55031">
    <property type="entry name" value="Bacterial exopeptidase dimerisation domain"/>
    <property type="match status" value="1"/>
</dbReference>
<dbReference type="InterPro" id="IPR002933">
    <property type="entry name" value="Peptidase_M20"/>
</dbReference>
<keyword evidence="1" id="KW-0479">Metal-binding</keyword>
<evidence type="ECO:0000313" key="5">
    <source>
        <dbReference type="EMBL" id="CAF1292875.1"/>
    </source>
</evidence>
<dbReference type="EMBL" id="CAJNOJ010000209">
    <property type="protein sequence ID" value="CAF1292875.1"/>
    <property type="molecule type" value="Genomic_DNA"/>
</dbReference>
<dbReference type="Proteomes" id="UP000663852">
    <property type="component" value="Unassembled WGS sequence"/>
</dbReference>
<dbReference type="GO" id="GO:0016787">
    <property type="term" value="F:hydrolase activity"/>
    <property type="evidence" value="ECO:0007669"/>
    <property type="project" value="UniProtKB-KW"/>
</dbReference>
<dbReference type="Pfam" id="PF01546">
    <property type="entry name" value="Peptidase_M20"/>
    <property type="match status" value="1"/>
</dbReference>
<evidence type="ECO:0000313" key="6">
    <source>
        <dbReference type="EMBL" id="CAF1590267.1"/>
    </source>
</evidence>
<dbReference type="InterPro" id="IPR011650">
    <property type="entry name" value="Peptidase_M20_dimer"/>
</dbReference>
<dbReference type="GO" id="GO:0046872">
    <property type="term" value="F:metal ion binding"/>
    <property type="evidence" value="ECO:0007669"/>
    <property type="project" value="UniProtKB-KW"/>
</dbReference>
<accession>A0A815D4R4</accession>
<keyword evidence="2" id="KW-0378">Hydrolase</keyword>
<feature type="transmembrane region" description="Helical" evidence="3">
    <location>
        <begin position="138"/>
        <end position="161"/>
    </location>
</feature>
<dbReference type="PANTHER" id="PTHR43808">
    <property type="entry name" value="ACETYLORNITHINE DEACETYLASE"/>
    <property type="match status" value="1"/>
</dbReference>
<evidence type="ECO:0000256" key="3">
    <source>
        <dbReference type="SAM" id="Phobius"/>
    </source>
</evidence>